<dbReference type="CDD" id="cd00082">
    <property type="entry name" value="HisKA"/>
    <property type="match status" value="1"/>
</dbReference>
<dbReference type="GO" id="GO:0005524">
    <property type="term" value="F:ATP binding"/>
    <property type="evidence" value="ECO:0007669"/>
    <property type="project" value="UniProtKB-KW"/>
</dbReference>
<dbReference type="GO" id="GO:0005634">
    <property type="term" value="C:nucleus"/>
    <property type="evidence" value="ECO:0007669"/>
    <property type="project" value="TreeGrafter"/>
</dbReference>
<dbReference type="GO" id="GO:0009881">
    <property type="term" value="F:photoreceptor activity"/>
    <property type="evidence" value="ECO:0007669"/>
    <property type="project" value="UniProtKB-KW"/>
</dbReference>
<evidence type="ECO:0000256" key="15">
    <source>
        <dbReference type="SAM" id="MobiDB-lite"/>
    </source>
</evidence>
<dbReference type="SUPFAM" id="SSF47384">
    <property type="entry name" value="Homodimeric domain of signal transducing histidine kinase"/>
    <property type="match status" value="1"/>
</dbReference>
<dbReference type="InterPro" id="IPR005467">
    <property type="entry name" value="His_kinase_dom"/>
</dbReference>
<dbReference type="PRINTS" id="PR00344">
    <property type="entry name" value="BCTRLSENSOR"/>
</dbReference>
<dbReference type="SMART" id="SM00091">
    <property type="entry name" value="PAS"/>
    <property type="match status" value="4"/>
</dbReference>
<dbReference type="InterPro" id="IPR036890">
    <property type="entry name" value="HATPase_C_sf"/>
</dbReference>
<dbReference type="PANTHER" id="PTHR47429">
    <property type="entry name" value="PROTEIN TWIN LOV 1"/>
    <property type="match status" value="1"/>
</dbReference>
<dbReference type="InterPro" id="IPR004358">
    <property type="entry name" value="Sig_transdc_His_kin-like_C"/>
</dbReference>
<keyword evidence="3" id="KW-0600">Photoreceptor protein</keyword>
<dbReference type="InterPro" id="IPR003594">
    <property type="entry name" value="HATPase_dom"/>
</dbReference>
<comment type="catalytic activity">
    <reaction evidence="1">
        <text>ATP + protein L-histidine = ADP + protein N-phospho-L-histidine.</text>
        <dbReference type="EC" id="2.7.13.3"/>
    </reaction>
</comment>
<feature type="domain" description="PAS" evidence="18">
    <location>
        <begin position="366"/>
        <end position="433"/>
    </location>
</feature>
<dbReference type="Gene3D" id="3.30.565.10">
    <property type="entry name" value="Histidine kinase-like ATPase, C-terminal domain"/>
    <property type="match status" value="1"/>
</dbReference>
<evidence type="ECO:0000256" key="10">
    <source>
        <dbReference type="ARBA" id="ARBA00022777"/>
    </source>
</evidence>
<evidence type="ECO:0000256" key="9">
    <source>
        <dbReference type="ARBA" id="ARBA00022741"/>
    </source>
</evidence>
<protein>
    <recommendedName>
        <fullName evidence="2">histidine kinase</fullName>
        <ecNumber evidence="2">2.7.13.3</ecNumber>
    </recommendedName>
</protein>
<dbReference type="InterPro" id="IPR013767">
    <property type="entry name" value="PAS_fold"/>
</dbReference>
<evidence type="ECO:0000256" key="4">
    <source>
        <dbReference type="ARBA" id="ARBA00022553"/>
    </source>
</evidence>
<dbReference type="Gene3D" id="3.40.50.2300">
    <property type="match status" value="1"/>
</dbReference>
<dbReference type="Gene3D" id="3.30.450.20">
    <property type="entry name" value="PAS domain"/>
    <property type="match status" value="5"/>
</dbReference>
<keyword evidence="11" id="KW-0067">ATP-binding</keyword>
<dbReference type="InterPro" id="IPR000014">
    <property type="entry name" value="PAS"/>
</dbReference>
<feature type="domain" description="Histidine kinase" evidence="16">
    <location>
        <begin position="634"/>
        <end position="851"/>
    </location>
</feature>
<keyword evidence="6" id="KW-0285">Flavoprotein</keyword>
<sequence>MCNSAQPSTGKCVCANDSISRLTGYTVAELQGSDPFALIAAPDVPSTQLAAITDFAQSGREFQTELKLLPKHQNLPIWVQLSLCPVRPERGPRLVGGGCMVAVLSTEKKRVDQDSSMRHKALDSLAEGILLTDPCLPNHPVVYANDAFLKLTGYEREEVLGRNCCFLHEDATDQETGAALLEAMQAGKEVTVELPAQTKDGTRFWDQVSLTPVKENGKLTNYIWVHDDVSDRKEQQRLLELRGRALNYMKEGVWISDSSGTILYVNRGYTSLTGYTAEEAIGLNWEFIKGEETDDLSLELARSALKEGQHATVELLTYAKDGKKLWCQFSFTPITGESGVIENWVGVVADITARRNTAEAMHLCDKALTSTSEGIVITDPNFPDNPIIYCNRGFEKLTGYSKSEVMGRNCRFLQGPETDPAAVAELRSAVADRRPVVIDLINYRKDGTKFWNQVSITPIMDKSGRVGNFVAVQQDVTERKASEAAFQLRDHALSNLSEGITIADPNLPDQPIVYVNEAFCRITGYSREDVVGRNCRFLQGPDTDSVMVDRLRGAIRDGREITVELLNYRKNGEKFWNLLSMTPVRDSSGQLMSFIGVQSDITELIRRKEAEKELQEAKVAAETATEAKSMFLANMSHEIRTPLNGMIAVAQLLLSTNLTPEQRELAETILDSGDTLLTILGDILDFSKIDHNSMLLEAQPVDLRCTIEATVEMVAADAVKKGIEIAYSLDEQLLRRQVLGDAIRIRQVLANMLANAVKFTEKGEVVVKVEVEAVAGEDQGRQRFHFTIRDTGIGISPDSMKKLFQCFRQGHESMSRKYGGTGLGLAISRRLAELMGGTIWVESTSGNGMSILGEGAPHSNRSSSDSFEYSPKSSSSSRGWRQLNGDEWAGPSEQECAILRGRHVIVDVEHQPTAMQVCQSCRLLGMLPTIGPSTPRLDMYDFAIVGVEEAVSAIRGGWKGQPVVALGRKDLLPIGIHPLVSVVARPVKHARLTTALLKATALMASKAQHVPLHAANSRAAAAAAAQDAFNLSKPHARWSARSRAALEQSAAQRRTSLDNSALERPVMRPRLPTNLANGSGAAGEATPQAASDSALQDTGEVDPAALSRPAMLARMARARSGTRLSNFGWADTITEEEVRSSFEDMPQASEGSANFSDMEQAASSPSVAGSDARASFEAEAQPRKTASEEAAEPASPPPASVRPAGGETPAGSPTQVPARTISAPTSHLHSLAGAQSLARATISSSATLFTADANGNAAAGSRAQQAQQGDANGASSGSARPTEPQSRPRLANGGGSGGSTPSSSSRDRSKLGSGGRSQRELDLAGDGGVELPLLPLRILIAEDNMVNQKVIMKVLQRVLPEAKPEVVNNGVEVLQALSSKVYDIILMDIHMPEMDGLEASRQIRELYPPEDRPRIVALSADTLQVLHDRCKDVGIEEFICKPFRVEDLQRVVKTSRRVKRTSPPVRT</sequence>
<dbReference type="Proteomes" id="UP001489004">
    <property type="component" value="Unassembled WGS sequence"/>
</dbReference>
<dbReference type="EMBL" id="JALJOR010000003">
    <property type="protein sequence ID" value="KAK9819725.1"/>
    <property type="molecule type" value="Genomic_DNA"/>
</dbReference>
<gene>
    <name evidence="20" type="ORF">WJX72_001676</name>
</gene>
<organism evidence="20 21">
    <name type="scientific">[Myrmecia] bisecta</name>
    <dbReference type="NCBI Taxonomy" id="41462"/>
    <lineage>
        <taxon>Eukaryota</taxon>
        <taxon>Viridiplantae</taxon>
        <taxon>Chlorophyta</taxon>
        <taxon>core chlorophytes</taxon>
        <taxon>Trebouxiophyceae</taxon>
        <taxon>Trebouxiales</taxon>
        <taxon>Trebouxiaceae</taxon>
        <taxon>Myrmecia</taxon>
    </lineage>
</organism>
<feature type="region of interest" description="Disordered" evidence="15">
    <location>
        <begin position="1040"/>
        <end position="1099"/>
    </location>
</feature>
<keyword evidence="8" id="KW-0808">Transferase</keyword>
<evidence type="ECO:0000259" key="17">
    <source>
        <dbReference type="PROSITE" id="PS50110"/>
    </source>
</evidence>
<evidence type="ECO:0000256" key="5">
    <source>
        <dbReference type="ARBA" id="ARBA00022606"/>
    </source>
</evidence>
<dbReference type="NCBIfam" id="TIGR00229">
    <property type="entry name" value="sensory_box"/>
    <property type="match status" value="4"/>
</dbReference>
<dbReference type="InterPro" id="IPR001610">
    <property type="entry name" value="PAC"/>
</dbReference>
<dbReference type="SMART" id="SM00448">
    <property type="entry name" value="REC"/>
    <property type="match status" value="1"/>
</dbReference>
<feature type="compositionally biased region" description="Low complexity" evidence="15">
    <location>
        <begin position="862"/>
        <end position="877"/>
    </location>
</feature>
<feature type="compositionally biased region" description="Polar residues" evidence="15">
    <location>
        <begin position="1149"/>
        <end position="1167"/>
    </location>
</feature>
<feature type="modified residue" description="4-aspartylphosphate" evidence="14">
    <location>
        <position position="1388"/>
    </location>
</feature>
<evidence type="ECO:0000256" key="8">
    <source>
        <dbReference type="ARBA" id="ARBA00022679"/>
    </source>
</evidence>
<dbReference type="Pfam" id="PF13426">
    <property type="entry name" value="PAS_9"/>
    <property type="match status" value="4"/>
</dbReference>
<name>A0AAW1QE75_9CHLO</name>
<evidence type="ECO:0000256" key="11">
    <source>
        <dbReference type="ARBA" id="ARBA00022840"/>
    </source>
</evidence>
<evidence type="ECO:0000256" key="3">
    <source>
        <dbReference type="ARBA" id="ARBA00022543"/>
    </source>
</evidence>
<dbReference type="Pfam" id="PF00989">
    <property type="entry name" value="PAS"/>
    <property type="match status" value="1"/>
</dbReference>
<evidence type="ECO:0000256" key="12">
    <source>
        <dbReference type="ARBA" id="ARBA00022991"/>
    </source>
</evidence>
<keyword evidence="13" id="KW-0902">Two-component regulatory system</keyword>
<evidence type="ECO:0000256" key="14">
    <source>
        <dbReference type="PROSITE-ProRule" id="PRU00169"/>
    </source>
</evidence>
<keyword evidence="10" id="KW-0418">Kinase</keyword>
<dbReference type="InterPro" id="IPR011006">
    <property type="entry name" value="CheY-like_superfamily"/>
</dbReference>
<keyword evidence="21" id="KW-1185">Reference proteome</keyword>
<dbReference type="PANTHER" id="PTHR47429:SF2">
    <property type="entry name" value="PROTEIN TWIN LOV 1"/>
    <property type="match status" value="1"/>
</dbReference>
<dbReference type="GO" id="GO:0000155">
    <property type="term" value="F:phosphorelay sensor kinase activity"/>
    <property type="evidence" value="ECO:0007669"/>
    <property type="project" value="InterPro"/>
</dbReference>
<dbReference type="PROSITE" id="PS50113">
    <property type="entry name" value="PAC"/>
    <property type="match status" value="4"/>
</dbReference>
<dbReference type="PROSITE" id="PS50109">
    <property type="entry name" value="HIS_KIN"/>
    <property type="match status" value="1"/>
</dbReference>
<feature type="domain" description="Response regulatory" evidence="17">
    <location>
        <begin position="1337"/>
        <end position="1456"/>
    </location>
</feature>
<dbReference type="InterPro" id="IPR001789">
    <property type="entry name" value="Sig_transdc_resp-reg_receiver"/>
</dbReference>
<feature type="domain" description="PAS" evidence="18">
    <location>
        <begin position="114"/>
        <end position="187"/>
    </location>
</feature>
<reference evidence="20 21" key="1">
    <citation type="journal article" date="2024" name="Nat. Commun.">
        <title>Phylogenomics reveals the evolutionary origins of lichenization in chlorophyte algae.</title>
        <authorList>
            <person name="Puginier C."/>
            <person name="Libourel C."/>
            <person name="Otte J."/>
            <person name="Skaloud P."/>
            <person name="Haon M."/>
            <person name="Grisel S."/>
            <person name="Petersen M."/>
            <person name="Berrin J.G."/>
            <person name="Delaux P.M."/>
            <person name="Dal Grande F."/>
            <person name="Keller J."/>
        </authorList>
    </citation>
    <scope>NUCLEOTIDE SEQUENCE [LARGE SCALE GENOMIC DNA]</scope>
    <source>
        <strain evidence="20 21">SAG 2043</strain>
    </source>
</reference>
<dbReference type="SMART" id="SM00388">
    <property type="entry name" value="HisKA"/>
    <property type="match status" value="1"/>
</dbReference>
<dbReference type="PROSITE" id="PS50110">
    <property type="entry name" value="RESPONSE_REGULATORY"/>
    <property type="match status" value="1"/>
</dbReference>
<feature type="region of interest" description="Disordered" evidence="15">
    <location>
        <begin position="1259"/>
        <end position="1323"/>
    </location>
</feature>
<dbReference type="InterPro" id="IPR035965">
    <property type="entry name" value="PAS-like_dom_sf"/>
</dbReference>
<proteinExistence type="predicted"/>
<evidence type="ECO:0000259" key="16">
    <source>
        <dbReference type="PROSITE" id="PS50109"/>
    </source>
</evidence>
<dbReference type="SMART" id="SM00086">
    <property type="entry name" value="PAC"/>
    <property type="match status" value="4"/>
</dbReference>
<feature type="region of interest" description="Disordered" evidence="15">
    <location>
        <begin position="1138"/>
        <end position="1219"/>
    </location>
</feature>
<evidence type="ECO:0000259" key="19">
    <source>
        <dbReference type="PROSITE" id="PS50113"/>
    </source>
</evidence>
<dbReference type="Pfam" id="PF00512">
    <property type="entry name" value="HisKA"/>
    <property type="match status" value="1"/>
</dbReference>
<evidence type="ECO:0000256" key="1">
    <source>
        <dbReference type="ARBA" id="ARBA00000085"/>
    </source>
</evidence>
<feature type="region of interest" description="Disordered" evidence="15">
    <location>
        <begin position="851"/>
        <end position="886"/>
    </location>
</feature>
<feature type="domain" description="PAC" evidence="19">
    <location>
        <begin position="559"/>
        <end position="613"/>
    </location>
</feature>
<dbReference type="InterPro" id="IPR000700">
    <property type="entry name" value="PAS-assoc_C"/>
</dbReference>
<feature type="domain" description="PAS" evidence="18">
    <location>
        <begin position="244"/>
        <end position="308"/>
    </location>
</feature>
<dbReference type="FunFam" id="1.10.287.130:FF:000002">
    <property type="entry name" value="Two-component osmosensing histidine kinase"/>
    <property type="match status" value="1"/>
</dbReference>
<dbReference type="PROSITE" id="PS50112">
    <property type="entry name" value="PAS"/>
    <property type="match status" value="4"/>
</dbReference>
<evidence type="ECO:0000256" key="2">
    <source>
        <dbReference type="ARBA" id="ARBA00012438"/>
    </source>
</evidence>
<dbReference type="EC" id="2.7.13.3" evidence="2"/>
<keyword evidence="9" id="KW-0547">Nucleotide-binding</keyword>
<dbReference type="InterPro" id="IPR036097">
    <property type="entry name" value="HisK_dim/P_sf"/>
</dbReference>
<keyword evidence="5" id="KW-0716">Sensory transduction</keyword>
<feature type="domain" description="PAS" evidence="18">
    <location>
        <begin position="485"/>
        <end position="558"/>
    </location>
</feature>
<dbReference type="InterPro" id="IPR003661">
    <property type="entry name" value="HisK_dim/P_dom"/>
</dbReference>
<evidence type="ECO:0000256" key="13">
    <source>
        <dbReference type="ARBA" id="ARBA00023012"/>
    </source>
</evidence>
<feature type="compositionally biased region" description="Low complexity" evidence="15">
    <location>
        <begin position="1259"/>
        <end position="1279"/>
    </location>
</feature>
<evidence type="ECO:0000256" key="6">
    <source>
        <dbReference type="ARBA" id="ARBA00022630"/>
    </source>
</evidence>
<dbReference type="GO" id="GO:0009637">
    <property type="term" value="P:response to blue light"/>
    <property type="evidence" value="ECO:0007669"/>
    <property type="project" value="UniProtKB-ARBA"/>
</dbReference>
<keyword evidence="12" id="KW-0157">Chromophore</keyword>
<accession>A0AAW1QE75</accession>
<dbReference type="GO" id="GO:0006355">
    <property type="term" value="P:regulation of DNA-templated transcription"/>
    <property type="evidence" value="ECO:0007669"/>
    <property type="project" value="InterPro"/>
</dbReference>
<keyword evidence="3" id="KW-0675">Receptor</keyword>
<keyword evidence="4 14" id="KW-0597">Phosphoprotein</keyword>
<dbReference type="SUPFAM" id="SSF55874">
    <property type="entry name" value="ATPase domain of HSP90 chaperone/DNA topoisomerase II/histidine kinase"/>
    <property type="match status" value="1"/>
</dbReference>
<feature type="compositionally biased region" description="Polar residues" evidence="15">
    <location>
        <begin position="1049"/>
        <end position="1059"/>
    </location>
</feature>
<dbReference type="CDD" id="cd17546">
    <property type="entry name" value="REC_hyHK_CKI1_RcsC-like"/>
    <property type="match status" value="1"/>
</dbReference>
<dbReference type="FunFam" id="3.30.565.10:FF:000010">
    <property type="entry name" value="Sensor histidine kinase RcsC"/>
    <property type="match status" value="1"/>
</dbReference>
<keyword evidence="7" id="KW-0288">FMN</keyword>
<evidence type="ECO:0000259" key="18">
    <source>
        <dbReference type="PROSITE" id="PS50112"/>
    </source>
</evidence>
<feature type="domain" description="PAC" evidence="19">
    <location>
        <begin position="190"/>
        <end position="241"/>
    </location>
</feature>
<dbReference type="Gene3D" id="1.10.287.130">
    <property type="match status" value="1"/>
</dbReference>
<dbReference type="SUPFAM" id="SSF55785">
    <property type="entry name" value="PYP-like sensor domain (PAS domain)"/>
    <property type="match status" value="5"/>
</dbReference>
<dbReference type="CDD" id="cd00130">
    <property type="entry name" value="PAS"/>
    <property type="match status" value="5"/>
</dbReference>
<evidence type="ECO:0000313" key="21">
    <source>
        <dbReference type="Proteomes" id="UP001489004"/>
    </source>
</evidence>
<evidence type="ECO:0000313" key="20">
    <source>
        <dbReference type="EMBL" id="KAK9819725.1"/>
    </source>
</evidence>
<evidence type="ECO:0000256" key="7">
    <source>
        <dbReference type="ARBA" id="ARBA00022643"/>
    </source>
</evidence>
<dbReference type="SMART" id="SM00387">
    <property type="entry name" value="HATPase_c"/>
    <property type="match status" value="1"/>
</dbReference>
<dbReference type="SUPFAM" id="SSF52172">
    <property type="entry name" value="CheY-like"/>
    <property type="match status" value="1"/>
</dbReference>
<comment type="caution">
    <text evidence="20">The sequence shown here is derived from an EMBL/GenBank/DDBJ whole genome shotgun (WGS) entry which is preliminary data.</text>
</comment>
<feature type="domain" description="PAC" evidence="19">
    <location>
        <begin position="311"/>
        <end position="363"/>
    </location>
</feature>
<feature type="domain" description="PAC" evidence="19">
    <location>
        <begin position="434"/>
        <end position="488"/>
    </location>
</feature>
<dbReference type="CDD" id="cd16922">
    <property type="entry name" value="HATPase_EvgS-ArcB-TorS-like"/>
    <property type="match status" value="1"/>
</dbReference>
<dbReference type="Pfam" id="PF00072">
    <property type="entry name" value="Response_reg"/>
    <property type="match status" value="1"/>
</dbReference>
<dbReference type="Pfam" id="PF02518">
    <property type="entry name" value="HATPase_c"/>
    <property type="match status" value="1"/>
</dbReference>
<feature type="compositionally biased region" description="Basic and acidic residues" evidence="15">
    <location>
        <begin position="1174"/>
        <end position="1187"/>
    </location>
</feature>